<evidence type="ECO:0000256" key="1">
    <source>
        <dbReference type="ARBA" id="ARBA00017693"/>
    </source>
</evidence>
<dbReference type="PANTHER" id="PTHR14289:SF16">
    <property type="entry name" value="POLYMERASE DELTA-INTERACTING PROTEIN 2"/>
    <property type="match status" value="1"/>
</dbReference>
<proteinExistence type="inferred from homology"/>
<protein>
    <recommendedName>
        <fullName evidence="1 2">Protein ApaG</fullName>
    </recommendedName>
</protein>
<feature type="region of interest" description="Disordered" evidence="3">
    <location>
        <begin position="63"/>
        <end position="88"/>
    </location>
</feature>
<dbReference type="HAMAP" id="MF_00791">
    <property type="entry name" value="ApaG"/>
    <property type="match status" value="1"/>
</dbReference>
<evidence type="ECO:0000313" key="6">
    <source>
        <dbReference type="Proteomes" id="UP000287447"/>
    </source>
</evidence>
<dbReference type="PANTHER" id="PTHR14289">
    <property type="entry name" value="F-BOX ONLY PROTEIN 3"/>
    <property type="match status" value="1"/>
</dbReference>
<dbReference type="Proteomes" id="UP000287447">
    <property type="component" value="Unassembled WGS sequence"/>
</dbReference>
<dbReference type="GO" id="GO:0070987">
    <property type="term" value="P:error-free translesion synthesis"/>
    <property type="evidence" value="ECO:0007669"/>
    <property type="project" value="TreeGrafter"/>
</dbReference>
<dbReference type="Pfam" id="PF04379">
    <property type="entry name" value="DUF525"/>
    <property type="match status" value="1"/>
</dbReference>
<dbReference type="AlphaFoldDB" id="A0A3S2VQN5"/>
<feature type="domain" description="ApaG" evidence="4">
    <location>
        <begin position="3"/>
        <end position="127"/>
    </location>
</feature>
<evidence type="ECO:0000259" key="4">
    <source>
        <dbReference type="PROSITE" id="PS51087"/>
    </source>
</evidence>
<dbReference type="InterPro" id="IPR007474">
    <property type="entry name" value="ApaG_domain"/>
</dbReference>
<gene>
    <name evidence="2 5" type="primary">apaG</name>
    <name evidence="5" type="ORF">EOI86_01655</name>
</gene>
<name>A0A3S2VQN5_9PROT</name>
<evidence type="ECO:0000313" key="5">
    <source>
        <dbReference type="EMBL" id="RVU38036.1"/>
    </source>
</evidence>
<sequence>MYEQETDGIKVSVEPIYLEDQSQPSEDHYVWAYQVTIENRSPKTVQLLNRHWRITDAQGRTEEVRGPGVVGEQPVLRPGESFEYTSGTPLSTPSGIMLGSYEMEAEDGSAFDVAIPAFSLDSPHQPVQLH</sequence>
<dbReference type="PROSITE" id="PS51087">
    <property type="entry name" value="APAG"/>
    <property type="match status" value="1"/>
</dbReference>
<dbReference type="OrthoDB" id="9795226at2"/>
<dbReference type="InterPro" id="IPR023065">
    <property type="entry name" value="Uncharacterised_ApaG"/>
</dbReference>
<evidence type="ECO:0000256" key="3">
    <source>
        <dbReference type="SAM" id="MobiDB-lite"/>
    </source>
</evidence>
<organism evidence="5 6">
    <name type="scientific">Hwanghaeella grinnelliae</name>
    <dbReference type="NCBI Taxonomy" id="2500179"/>
    <lineage>
        <taxon>Bacteria</taxon>
        <taxon>Pseudomonadati</taxon>
        <taxon>Pseudomonadota</taxon>
        <taxon>Alphaproteobacteria</taxon>
        <taxon>Rhodospirillales</taxon>
        <taxon>Rhodospirillaceae</taxon>
        <taxon>Hwanghaeella</taxon>
    </lineage>
</organism>
<dbReference type="SUPFAM" id="SSF110069">
    <property type="entry name" value="ApaG-like"/>
    <property type="match status" value="1"/>
</dbReference>
<comment type="caution">
    <text evidence="5">The sequence shown here is derived from an EMBL/GenBank/DDBJ whole genome shotgun (WGS) entry which is preliminary data.</text>
</comment>
<dbReference type="RefSeq" id="WP_127763409.1">
    <property type="nucleotide sequence ID" value="NZ_SADE01000001.1"/>
</dbReference>
<reference evidence="6" key="1">
    <citation type="submission" date="2019-01" db="EMBL/GenBank/DDBJ databases">
        <title>Gri0909 isolated from a small marine red alga.</title>
        <authorList>
            <person name="Kim J."/>
            <person name="Jeong S.E."/>
            <person name="Jeon C.O."/>
        </authorList>
    </citation>
    <scope>NUCLEOTIDE SEQUENCE [LARGE SCALE GENOMIC DNA]</scope>
    <source>
        <strain evidence="6">Gri0909</strain>
    </source>
</reference>
<evidence type="ECO:0000256" key="2">
    <source>
        <dbReference type="HAMAP-Rule" id="MF_00791"/>
    </source>
</evidence>
<dbReference type="NCBIfam" id="NF003967">
    <property type="entry name" value="PRK05461.1"/>
    <property type="match status" value="1"/>
</dbReference>
<dbReference type="EMBL" id="SADE01000001">
    <property type="protein sequence ID" value="RVU38036.1"/>
    <property type="molecule type" value="Genomic_DNA"/>
</dbReference>
<accession>A0A3S2VQN5</accession>
<dbReference type="InterPro" id="IPR036767">
    <property type="entry name" value="ApaG_sf"/>
</dbReference>
<keyword evidence="6" id="KW-1185">Reference proteome</keyword>
<dbReference type="Gene3D" id="2.60.40.1470">
    <property type="entry name" value="ApaG domain"/>
    <property type="match status" value="1"/>
</dbReference>